<dbReference type="AlphaFoldDB" id="A0A0J6EEZ9"/>
<name>A0A0J6EEZ9_9BACI</name>
<organism evidence="2 4">
    <name type="scientific">Bacillus glycinifermentans</name>
    <dbReference type="NCBI Taxonomy" id="1664069"/>
    <lineage>
        <taxon>Bacteria</taxon>
        <taxon>Bacillati</taxon>
        <taxon>Bacillota</taxon>
        <taxon>Bacilli</taxon>
        <taxon>Bacillales</taxon>
        <taxon>Bacillaceae</taxon>
        <taxon>Bacillus</taxon>
    </lineage>
</organism>
<protein>
    <submittedName>
        <fullName evidence="2">Uncharacterized protein</fullName>
    </submittedName>
</protein>
<comment type="caution">
    <text evidence="2">The sequence shown here is derived from an EMBL/GenBank/DDBJ whole genome shotgun (WGS) entry which is preliminary data.</text>
</comment>
<evidence type="ECO:0000256" key="1">
    <source>
        <dbReference type="SAM" id="SignalP"/>
    </source>
</evidence>
<keyword evidence="1" id="KW-0732">Signal</keyword>
<dbReference type="Proteomes" id="UP000036168">
    <property type="component" value="Unassembled WGS sequence"/>
</dbReference>
<dbReference type="EMBL" id="LECW02000026">
    <property type="protein sequence ID" value="KRT92902.1"/>
    <property type="molecule type" value="Genomic_DNA"/>
</dbReference>
<proteinExistence type="predicted"/>
<dbReference type="PATRIC" id="fig|1664069.3.peg.5233"/>
<dbReference type="Proteomes" id="UP001341297">
    <property type="component" value="Unassembled WGS sequence"/>
</dbReference>
<dbReference type="OrthoDB" id="2984597at2"/>
<sequence>MKGKVTFWSIAAVLCISLFGFSGTSKVEATTTVSTPETKALTQNDLDAKKEEIAKQIKIYGENGDEIHPYTLEELKDMIKLEEEQSEDTPIKVMYKTFTSPAFNFNYNYWLGKGSYGQAFKNPRTLLVTPQGTAKPFSIIVAYDKNGGPGSRAKKVSLPGGWKGEMHYNMTDLKRGKKYRFKFVNDGSSSTNVKIKKVSLWYD</sequence>
<evidence type="ECO:0000313" key="2">
    <source>
        <dbReference type="EMBL" id="KRT92902.1"/>
    </source>
</evidence>
<feature type="signal peptide" evidence="1">
    <location>
        <begin position="1"/>
        <end position="29"/>
    </location>
</feature>
<evidence type="ECO:0000313" key="3">
    <source>
        <dbReference type="EMBL" id="MEC0486272.1"/>
    </source>
</evidence>
<reference evidence="3 5" key="3">
    <citation type="submission" date="2023-03" db="EMBL/GenBank/DDBJ databases">
        <title>Agriculturally important microbes genome sequencing.</title>
        <authorList>
            <person name="Dunlap C."/>
        </authorList>
    </citation>
    <scope>NUCLEOTIDE SEQUENCE [LARGE SCALE GENOMIC DNA]</scope>
    <source>
        <strain evidence="3 5">CBP-3203</strain>
    </source>
</reference>
<feature type="chain" id="PRO_5013454936" evidence="1">
    <location>
        <begin position="30"/>
        <end position="203"/>
    </location>
</feature>
<reference evidence="2" key="2">
    <citation type="submission" date="2015-10" db="EMBL/GenBank/DDBJ databases">
        <authorList>
            <person name="Gilbert D.G."/>
        </authorList>
    </citation>
    <scope>NUCLEOTIDE SEQUENCE</scope>
    <source>
        <strain evidence="2">GO-13</strain>
    </source>
</reference>
<dbReference type="RefSeq" id="WP_048355131.1">
    <property type="nucleotide sequence ID" value="NZ_CP023481.1"/>
</dbReference>
<keyword evidence="5" id="KW-1185">Reference proteome</keyword>
<evidence type="ECO:0000313" key="5">
    <source>
        <dbReference type="Proteomes" id="UP001341297"/>
    </source>
</evidence>
<reference evidence="2 4" key="1">
    <citation type="journal article" date="2015" name="Int. J. Syst. Evol. Microbiol.">
        <title>Bacillus glycinifermentans sp. nov., isolated from fermented soybean paste.</title>
        <authorList>
            <person name="Kim S.J."/>
            <person name="Dunlap C.A."/>
            <person name="Kwon S.W."/>
            <person name="Rooney A.P."/>
        </authorList>
    </citation>
    <scope>NUCLEOTIDE SEQUENCE [LARGE SCALE GENOMIC DNA]</scope>
    <source>
        <strain evidence="2 4">GO-13</strain>
    </source>
</reference>
<accession>A0A0J6EQY6</accession>
<accession>A0A0J6EEZ9</accession>
<evidence type="ECO:0000313" key="4">
    <source>
        <dbReference type="Proteomes" id="UP000036168"/>
    </source>
</evidence>
<dbReference type="EMBL" id="JARRTL010000015">
    <property type="protein sequence ID" value="MEC0486272.1"/>
    <property type="molecule type" value="Genomic_DNA"/>
</dbReference>
<gene>
    <name evidence="2" type="ORF">AB447_221735</name>
    <name evidence="3" type="ORF">P8828_15880</name>
</gene>